<feature type="transmembrane region" description="Helical" evidence="1">
    <location>
        <begin position="208"/>
        <end position="231"/>
    </location>
</feature>
<accession>A0A7I4YD78</accession>
<keyword evidence="2" id="KW-1185">Reference proteome</keyword>
<keyword evidence="1" id="KW-0812">Transmembrane</keyword>
<keyword evidence="1" id="KW-1133">Transmembrane helix</keyword>
<dbReference type="InterPro" id="IPR026620">
    <property type="entry name" value="TMEM177"/>
</dbReference>
<dbReference type="WBParaSite" id="HCON_00077510-00001">
    <property type="protein sequence ID" value="HCON_00077510-00001"/>
    <property type="gene ID" value="HCON_00077510"/>
</dbReference>
<evidence type="ECO:0000313" key="2">
    <source>
        <dbReference type="Proteomes" id="UP000025227"/>
    </source>
</evidence>
<evidence type="ECO:0000256" key="1">
    <source>
        <dbReference type="SAM" id="Phobius"/>
    </source>
</evidence>
<proteinExistence type="predicted"/>
<dbReference type="GO" id="GO:0016020">
    <property type="term" value="C:membrane"/>
    <property type="evidence" value="ECO:0007669"/>
    <property type="project" value="TreeGrafter"/>
</dbReference>
<dbReference type="AlphaFoldDB" id="A0A7I4YD78"/>
<name>A0A7I4YD78_HAECO</name>
<organism evidence="2 3">
    <name type="scientific">Haemonchus contortus</name>
    <name type="common">Barber pole worm</name>
    <dbReference type="NCBI Taxonomy" id="6289"/>
    <lineage>
        <taxon>Eukaryota</taxon>
        <taxon>Metazoa</taxon>
        <taxon>Ecdysozoa</taxon>
        <taxon>Nematoda</taxon>
        <taxon>Chromadorea</taxon>
        <taxon>Rhabditida</taxon>
        <taxon>Rhabditina</taxon>
        <taxon>Rhabditomorpha</taxon>
        <taxon>Strongyloidea</taxon>
        <taxon>Trichostrongylidae</taxon>
        <taxon>Haemonchus</taxon>
    </lineage>
</organism>
<dbReference type="OrthoDB" id="110174at2759"/>
<dbReference type="PANTHER" id="PTHR21824">
    <property type="entry name" value="TRANSMEMBRANE PROTEIN 177"/>
    <property type="match status" value="1"/>
</dbReference>
<sequence>MTRRFDWWIRQAYLAIIPSYPIGYLVVHGFRGDQVWSKLYVERSVFPPSEYLKELVESEMDKLEKIKNPKVRLSLTDSSEPRVYGGFFLQTGAELQFPMRMSLDDVEQARRLASNIELDLGLASPAFLKRNALKGFWEGNASHRRKIEVNTKIGEELTSRMMLSDAAKMFLVQRQLQLANSFALFNAPYIAWFGIFGAGYGISVGLSSFVGVAVGTLVGVVFSAVAFRQFFKSYTAYKVRWADEKTVEIGEEYLQGACDYFRSTMKFNRLLRVLLGEEGEQNITRSGDVRMDPIPLSVRLKNVSRLWKSKTAASKEEASLS</sequence>
<dbReference type="Proteomes" id="UP000025227">
    <property type="component" value="Unplaced"/>
</dbReference>
<dbReference type="OMA" id="EWRGGFY"/>
<reference evidence="3" key="1">
    <citation type="submission" date="2020-12" db="UniProtKB">
        <authorList>
            <consortium name="WormBaseParasite"/>
        </authorList>
    </citation>
    <scope>IDENTIFICATION</scope>
    <source>
        <strain evidence="3">MHco3</strain>
    </source>
</reference>
<keyword evidence="1" id="KW-0472">Membrane</keyword>
<evidence type="ECO:0000313" key="3">
    <source>
        <dbReference type="WBParaSite" id="HCON_00077510-00001"/>
    </source>
</evidence>
<feature type="transmembrane region" description="Helical" evidence="1">
    <location>
        <begin position="178"/>
        <end position="202"/>
    </location>
</feature>
<protein>
    <submittedName>
        <fullName evidence="3">Transmembrane protein</fullName>
    </submittedName>
</protein>
<dbReference type="PANTHER" id="PTHR21824:SF3">
    <property type="entry name" value="DUF5683 DOMAIN-CONTAINING PROTEIN"/>
    <property type="match status" value="1"/>
</dbReference>